<evidence type="ECO:0000256" key="5">
    <source>
        <dbReference type="ARBA" id="ARBA00022781"/>
    </source>
</evidence>
<dbReference type="GO" id="GO:0015986">
    <property type="term" value="P:proton motive force-driven ATP synthesis"/>
    <property type="evidence" value="ECO:0007669"/>
    <property type="project" value="InterPro"/>
</dbReference>
<keyword evidence="3 11" id="KW-0813">Transport</keyword>
<keyword evidence="8 11" id="KW-0496">Mitochondrion</keyword>
<evidence type="ECO:0000256" key="1">
    <source>
        <dbReference type="ARBA" id="ARBA00004273"/>
    </source>
</evidence>
<evidence type="ECO:0000256" key="8">
    <source>
        <dbReference type="ARBA" id="ARBA00023128"/>
    </source>
</evidence>
<keyword evidence="4 11" id="KW-0138">CF(0)</keyword>
<evidence type="ECO:0000256" key="9">
    <source>
        <dbReference type="ARBA" id="ARBA00023136"/>
    </source>
</evidence>
<evidence type="ECO:0000256" key="11">
    <source>
        <dbReference type="RuleBase" id="RU367005"/>
    </source>
</evidence>
<sequence length="182" mass="19489">MLCRRALHPATPAKRELGWSVPPSGTCCCDLCEGRAAPPPSPSVPPDAAITALRITYIGASPPAAPDSLPLDSLEPPRRSPSPSHHRSLTMSTSVGVNVLRWSALATGLFYGAYTQLSISAREKAHAEQKAYTHKESLIRQAKQEWAKTHPQEQPKPSSGAKADPKDPNADLNAILGITDEK</sequence>
<comment type="caution">
    <text evidence="13">The sequence shown here is derived from an EMBL/GenBank/DDBJ whole genome shotgun (WGS) entry which is preliminary data.</text>
</comment>
<evidence type="ECO:0000256" key="7">
    <source>
        <dbReference type="ARBA" id="ARBA00023065"/>
    </source>
</evidence>
<keyword evidence="14" id="KW-1185">Reference proteome</keyword>
<dbReference type="InterPro" id="IPR008386">
    <property type="entry name" value="ATP_synth_F0_esu_mt"/>
</dbReference>
<feature type="region of interest" description="Disordered" evidence="12">
    <location>
        <begin position="131"/>
        <end position="182"/>
    </location>
</feature>
<evidence type="ECO:0000256" key="12">
    <source>
        <dbReference type="SAM" id="MobiDB-lite"/>
    </source>
</evidence>
<reference evidence="13" key="2">
    <citation type="submission" date="2020-09" db="EMBL/GenBank/DDBJ databases">
        <title>Reference genome assembly for Australian Ascochyta lentis isolate Al4.</title>
        <authorList>
            <person name="Lee R.C."/>
            <person name="Farfan-Caceres L.M."/>
            <person name="Debler J.W."/>
            <person name="Williams A.H."/>
            <person name="Henares B.M."/>
        </authorList>
    </citation>
    <scope>NUCLEOTIDE SEQUENCE</scope>
    <source>
        <strain evidence="13">Al4</strain>
    </source>
</reference>
<keyword evidence="9" id="KW-0472">Membrane</keyword>
<dbReference type="AlphaFoldDB" id="A0A8H7JBS1"/>
<evidence type="ECO:0000256" key="2">
    <source>
        <dbReference type="ARBA" id="ARBA00007333"/>
    </source>
</evidence>
<evidence type="ECO:0000256" key="3">
    <source>
        <dbReference type="ARBA" id="ARBA00022448"/>
    </source>
</evidence>
<evidence type="ECO:0000256" key="4">
    <source>
        <dbReference type="ARBA" id="ARBA00022547"/>
    </source>
</evidence>
<evidence type="ECO:0000256" key="10">
    <source>
        <dbReference type="ARBA" id="ARBA00023310"/>
    </source>
</evidence>
<evidence type="ECO:0000313" key="13">
    <source>
        <dbReference type="EMBL" id="KAF9699431.1"/>
    </source>
</evidence>
<name>A0A8H7JBS1_9PLEO</name>
<keyword evidence="10 11" id="KW-0066">ATP synthesis</keyword>
<reference evidence="13" key="1">
    <citation type="submission" date="2018-12" db="EMBL/GenBank/DDBJ databases">
        <authorList>
            <person name="Syme R.A."/>
            <person name="Farfan-Caceres L."/>
            <person name="Lichtenzveig J."/>
        </authorList>
    </citation>
    <scope>NUCLEOTIDE SEQUENCE</scope>
    <source>
        <strain evidence="13">Al4</strain>
    </source>
</reference>
<proteinExistence type="inferred from homology"/>
<dbReference type="Pfam" id="PF05680">
    <property type="entry name" value="ATP-synt_E"/>
    <property type="match status" value="1"/>
</dbReference>
<dbReference type="GO" id="GO:0045259">
    <property type="term" value="C:proton-transporting ATP synthase complex"/>
    <property type="evidence" value="ECO:0007669"/>
    <property type="project" value="UniProtKB-UniRule"/>
</dbReference>
<dbReference type="OrthoDB" id="2125027at2759"/>
<comment type="subcellular location">
    <subcellularLocation>
        <location evidence="1 11">Mitochondrion inner membrane</location>
    </subcellularLocation>
</comment>
<keyword evidence="5 11" id="KW-0375">Hydrogen ion transport</keyword>
<keyword evidence="6 11" id="KW-0999">Mitochondrion inner membrane</keyword>
<evidence type="ECO:0000256" key="6">
    <source>
        <dbReference type="ARBA" id="ARBA00022792"/>
    </source>
</evidence>
<keyword evidence="7 11" id="KW-0406">Ion transport</keyword>
<dbReference type="EMBL" id="RZGK01000004">
    <property type="protein sequence ID" value="KAF9699431.1"/>
    <property type="molecule type" value="Genomic_DNA"/>
</dbReference>
<comment type="subunit">
    <text evidence="11">F-type ATPases have 2 components, CF(1) - the catalytic core - and CF(0) - the membrane proton channel. CF(1) and CF(0) have multiple subunits.</text>
</comment>
<gene>
    <name evidence="13" type="ORF">EKO04_002347</name>
</gene>
<dbReference type="GO" id="GO:0005743">
    <property type="term" value="C:mitochondrial inner membrane"/>
    <property type="evidence" value="ECO:0007669"/>
    <property type="project" value="UniProtKB-SubCell"/>
</dbReference>
<accession>A0A8H7JBS1</accession>
<feature type="compositionally biased region" description="Basic and acidic residues" evidence="12">
    <location>
        <begin position="131"/>
        <end position="153"/>
    </location>
</feature>
<dbReference type="Proteomes" id="UP000651452">
    <property type="component" value="Unassembled WGS sequence"/>
</dbReference>
<organism evidence="13 14">
    <name type="scientific">Ascochyta lentis</name>
    <dbReference type="NCBI Taxonomy" id="205686"/>
    <lineage>
        <taxon>Eukaryota</taxon>
        <taxon>Fungi</taxon>
        <taxon>Dikarya</taxon>
        <taxon>Ascomycota</taxon>
        <taxon>Pezizomycotina</taxon>
        <taxon>Dothideomycetes</taxon>
        <taxon>Pleosporomycetidae</taxon>
        <taxon>Pleosporales</taxon>
        <taxon>Pleosporineae</taxon>
        <taxon>Didymellaceae</taxon>
        <taxon>Ascochyta</taxon>
    </lineage>
</organism>
<comment type="similarity">
    <text evidence="2 11">Belongs to the ATPase e subunit family.</text>
</comment>
<evidence type="ECO:0000313" key="14">
    <source>
        <dbReference type="Proteomes" id="UP000651452"/>
    </source>
</evidence>
<feature type="region of interest" description="Disordered" evidence="12">
    <location>
        <begin position="66"/>
        <end position="91"/>
    </location>
</feature>
<protein>
    <recommendedName>
        <fullName evidence="11">ATP synthase F(0) complex subunit e, mitochondrial</fullName>
    </recommendedName>
</protein>
<dbReference type="GO" id="GO:0015078">
    <property type="term" value="F:proton transmembrane transporter activity"/>
    <property type="evidence" value="ECO:0007669"/>
    <property type="project" value="InterPro"/>
</dbReference>
<comment type="function">
    <text evidence="11">Subunit e, of the mitochondrial membrane ATP synthase complex (F(1)F(0) ATP synthase or Complex V) that produces ATP from ADP in the presence of a proton gradient across the membrane which is generated by electron transport complexes of the respiratory chain. ATP synthase complex consist of a soluble F(1) head domain - the catalytic core - and a membrane F(1) domain - the membrane proton channel. These two domains are linked by a central stalk rotating inside the F(1) region and a stationary peripheral stalk. During catalysis, ATP synthesis in the catalytic domain of F(1) is coupled via a rotary mechanism of the central stalk subunits to proton translocation. In vivo, can only synthesize ATP although its ATP hydrolase activity can be activated artificially in vitro. Part of the complex F(0) domain.</text>
</comment>